<evidence type="ECO:0000259" key="4">
    <source>
        <dbReference type="PROSITE" id="PS51462"/>
    </source>
</evidence>
<evidence type="ECO:0000256" key="3">
    <source>
        <dbReference type="RuleBase" id="RU003476"/>
    </source>
</evidence>
<name>A0A069DQH4_9HEMI</name>
<dbReference type="PROSITE" id="PS51462">
    <property type="entry name" value="NUDIX"/>
    <property type="match status" value="1"/>
</dbReference>
<comment type="similarity">
    <text evidence="1 3">Belongs to the Nudix hydrolase family.</text>
</comment>
<dbReference type="Gene3D" id="3.90.79.10">
    <property type="entry name" value="Nucleoside Triphosphate Pyrophosphohydrolase"/>
    <property type="match status" value="1"/>
</dbReference>
<evidence type="ECO:0000256" key="1">
    <source>
        <dbReference type="ARBA" id="ARBA00005582"/>
    </source>
</evidence>
<dbReference type="GO" id="GO:0035529">
    <property type="term" value="F:NADH pyrophosphatase activity"/>
    <property type="evidence" value="ECO:0007669"/>
    <property type="project" value="TreeGrafter"/>
</dbReference>
<dbReference type="PRINTS" id="PR00502">
    <property type="entry name" value="NUDIXFAMILY"/>
</dbReference>
<dbReference type="PRINTS" id="PR01356">
    <property type="entry name" value="GFGPROTEIN"/>
</dbReference>
<dbReference type="InterPro" id="IPR020084">
    <property type="entry name" value="NUDIX_hydrolase_CS"/>
</dbReference>
<dbReference type="Pfam" id="PF00293">
    <property type="entry name" value="NUDIX"/>
    <property type="match status" value="1"/>
</dbReference>
<feature type="domain" description="Nudix hydrolase" evidence="4">
    <location>
        <begin position="98"/>
        <end position="228"/>
    </location>
</feature>
<dbReference type="AlphaFoldDB" id="A0A069DQH4"/>
<dbReference type="CDD" id="cd04670">
    <property type="entry name" value="NUDIX_ASFGF2_Nudt6"/>
    <property type="match status" value="1"/>
</dbReference>
<protein>
    <submittedName>
        <fullName evidence="5">Putative nudix hydrolase fgf-2</fullName>
    </submittedName>
</protein>
<dbReference type="EMBL" id="GBGD01002571">
    <property type="protein sequence ID" value="JAC86318.1"/>
    <property type="molecule type" value="mRNA"/>
</dbReference>
<dbReference type="PANTHER" id="PTHR13994:SF13">
    <property type="entry name" value="FI03680P"/>
    <property type="match status" value="1"/>
</dbReference>
<dbReference type="SUPFAM" id="SSF55811">
    <property type="entry name" value="Nudix"/>
    <property type="match status" value="1"/>
</dbReference>
<organism evidence="5">
    <name type="scientific">Panstrongylus megistus</name>
    <dbReference type="NCBI Taxonomy" id="65343"/>
    <lineage>
        <taxon>Eukaryota</taxon>
        <taxon>Metazoa</taxon>
        <taxon>Ecdysozoa</taxon>
        <taxon>Arthropoda</taxon>
        <taxon>Hexapoda</taxon>
        <taxon>Insecta</taxon>
        <taxon>Pterygota</taxon>
        <taxon>Neoptera</taxon>
        <taxon>Paraneoptera</taxon>
        <taxon>Hemiptera</taxon>
        <taxon>Heteroptera</taxon>
        <taxon>Panheteroptera</taxon>
        <taxon>Cimicomorpha</taxon>
        <taxon>Reduviidae</taxon>
        <taxon>Triatominae</taxon>
        <taxon>Panstrongylus</taxon>
    </lineage>
</organism>
<accession>A0A069DQH4</accession>
<dbReference type="GO" id="GO:0047631">
    <property type="term" value="F:ADP-ribose diphosphatase activity"/>
    <property type="evidence" value="ECO:0007669"/>
    <property type="project" value="TreeGrafter"/>
</dbReference>
<sequence length="263" mass="30412">MSTFFSGEEDIHYGVTVSSVNEPCNDMNEFTEKLKASLNNWDQNRRRAIWFKVNISQVQWIPVLAEHGFRIHNGVGDMITMVRWLPKEEVSRVPIYAHTMVGAGALVLTSDGSKLLTVRERYRQLPYWKLPGGYVEPHEDIAEAAIREVLEETNIRTEFEGLVTFRHSLRAVFDCSDLYFIVSLKPLNFDIIKQNEEVEEVVWMDVSEFLNHPEVHDMNRKIVKKCLEDRKTGTKITKEVMSHPITGRPQAIYSVTSFPVRDI</sequence>
<dbReference type="PANTHER" id="PTHR13994">
    <property type="entry name" value="NUDIX HYDROLASE RELATED"/>
    <property type="match status" value="1"/>
</dbReference>
<dbReference type="InterPro" id="IPR003293">
    <property type="entry name" value="Nudix_hydrolase6-like"/>
</dbReference>
<dbReference type="InterPro" id="IPR020476">
    <property type="entry name" value="Nudix_hydrolase"/>
</dbReference>
<dbReference type="InterPro" id="IPR000086">
    <property type="entry name" value="NUDIX_hydrolase_dom"/>
</dbReference>
<dbReference type="InterPro" id="IPR040618">
    <property type="entry name" value="Pre-Nudix"/>
</dbReference>
<dbReference type="GO" id="GO:0051287">
    <property type="term" value="F:NAD binding"/>
    <property type="evidence" value="ECO:0007669"/>
    <property type="project" value="TreeGrafter"/>
</dbReference>
<reference evidence="5" key="1">
    <citation type="journal article" date="2015" name="J. Med. Entomol.">
        <title>A Deep Insight Into the Sialotranscriptome of the Chagas Disease Vector, Panstrongylus megistus (Hemiptera: Heteroptera).</title>
        <authorList>
            <person name="Ribeiro J.M."/>
            <person name="Schwarz A."/>
            <person name="Francischetti I.M."/>
        </authorList>
    </citation>
    <scope>NUCLEOTIDE SEQUENCE</scope>
    <source>
        <tissue evidence="5">Salivary glands</tissue>
    </source>
</reference>
<dbReference type="PROSITE" id="PS00893">
    <property type="entry name" value="NUDIX_BOX"/>
    <property type="match status" value="1"/>
</dbReference>
<proteinExistence type="evidence at transcript level"/>
<evidence type="ECO:0000313" key="5">
    <source>
        <dbReference type="EMBL" id="JAC86318.1"/>
    </source>
</evidence>
<evidence type="ECO:0000256" key="2">
    <source>
        <dbReference type="ARBA" id="ARBA00022801"/>
    </source>
</evidence>
<dbReference type="Pfam" id="PF18290">
    <property type="entry name" value="Nudix_hydro"/>
    <property type="match status" value="1"/>
</dbReference>
<keyword evidence="2 3" id="KW-0378">Hydrolase</keyword>
<dbReference type="Gene3D" id="3.40.630.30">
    <property type="match status" value="1"/>
</dbReference>
<dbReference type="InterPro" id="IPR015797">
    <property type="entry name" value="NUDIX_hydrolase-like_dom_sf"/>
</dbReference>